<evidence type="ECO:0000313" key="8">
    <source>
        <dbReference type="RefSeq" id="XP_065661986.1"/>
    </source>
</evidence>
<organism evidence="7 8">
    <name type="scientific">Hydra vulgaris</name>
    <name type="common">Hydra</name>
    <name type="synonym">Hydra attenuata</name>
    <dbReference type="NCBI Taxonomy" id="6087"/>
    <lineage>
        <taxon>Eukaryota</taxon>
        <taxon>Metazoa</taxon>
        <taxon>Cnidaria</taxon>
        <taxon>Hydrozoa</taxon>
        <taxon>Hydroidolina</taxon>
        <taxon>Anthoathecata</taxon>
        <taxon>Aplanulata</taxon>
        <taxon>Hydridae</taxon>
        <taxon>Hydra</taxon>
    </lineage>
</organism>
<protein>
    <submittedName>
        <fullName evidence="8">Uncharacterized protein LOC136084834</fullName>
    </submittedName>
</protein>
<evidence type="ECO:0000256" key="3">
    <source>
        <dbReference type="ARBA" id="ARBA00022692"/>
    </source>
</evidence>
<feature type="transmembrane region" description="Helical" evidence="6">
    <location>
        <begin position="47"/>
        <end position="65"/>
    </location>
</feature>
<comment type="similarity">
    <text evidence="2">Belongs to the MS4A family.</text>
</comment>
<dbReference type="InterPro" id="IPR030417">
    <property type="entry name" value="MS4A"/>
</dbReference>
<evidence type="ECO:0000256" key="6">
    <source>
        <dbReference type="SAM" id="Phobius"/>
    </source>
</evidence>
<proteinExistence type="inferred from homology"/>
<evidence type="ECO:0000256" key="2">
    <source>
        <dbReference type="ARBA" id="ARBA00009565"/>
    </source>
</evidence>
<evidence type="ECO:0000256" key="4">
    <source>
        <dbReference type="ARBA" id="ARBA00022989"/>
    </source>
</evidence>
<dbReference type="Pfam" id="PF04103">
    <property type="entry name" value="CD20"/>
    <property type="match status" value="1"/>
</dbReference>
<feature type="transmembrane region" description="Helical" evidence="6">
    <location>
        <begin position="130"/>
        <end position="154"/>
    </location>
</feature>
<dbReference type="GeneID" id="136084834"/>
<comment type="subcellular location">
    <subcellularLocation>
        <location evidence="1">Membrane</location>
        <topology evidence="1">Multi-pass membrane protein</topology>
    </subcellularLocation>
</comment>
<sequence length="198" mass="21181">MSHKLKKDHAIAGLVLGILEMLFGLIITILSFVLVGKTSLGASRSPYWAGIIFIVPGILGAVSGFTRNRGAMIAFMVLNIIALVIECIGFIVLVLVISTIALYATANSTTCDQNYPYNCVKVVDASVESIAYAIIVFLILSILVALASSILGCISVCCSSKSKPTTVIIQQPGMVMQQPGMVMQQPAYPPTYDYTVEK</sequence>
<reference evidence="8" key="1">
    <citation type="submission" date="2025-08" db="UniProtKB">
        <authorList>
            <consortium name="RefSeq"/>
        </authorList>
    </citation>
    <scope>IDENTIFICATION</scope>
</reference>
<dbReference type="PANTHER" id="PTHR23320:SF130">
    <property type="entry name" value="TRANSMEMBRANE PROTEIN 212"/>
    <property type="match status" value="1"/>
</dbReference>
<feature type="transmembrane region" description="Helical" evidence="6">
    <location>
        <begin position="77"/>
        <end position="104"/>
    </location>
</feature>
<keyword evidence="5 6" id="KW-0472">Membrane</keyword>
<gene>
    <name evidence="8" type="primary">LOC136084834</name>
</gene>
<evidence type="ECO:0000313" key="7">
    <source>
        <dbReference type="Proteomes" id="UP001652625"/>
    </source>
</evidence>
<accession>A0ABM4CJQ4</accession>
<evidence type="ECO:0000256" key="5">
    <source>
        <dbReference type="ARBA" id="ARBA00023136"/>
    </source>
</evidence>
<evidence type="ECO:0000256" key="1">
    <source>
        <dbReference type="ARBA" id="ARBA00004141"/>
    </source>
</evidence>
<keyword evidence="4 6" id="KW-1133">Transmembrane helix</keyword>
<name>A0ABM4CJQ4_HYDVU</name>
<feature type="transmembrane region" description="Helical" evidence="6">
    <location>
        <begin position="12"/>
        <end position="35"/>
    </location>
</feature>
<dbReference type="Proteomes" id="UP001652625">
    <property type="component" value="Chromosome 09"/>
</dbReference>
<dbReference type="PANTHER" id="PTHR23320">
    <property type="entry name" value="MEMBRANE-SPANNING 4-DOMAINS SUBFAMILY A MS4A -RELATED"/>
    <property type="match status" value="1"/>
</dbReference>
<dbReference type="RefSeq" id="XP_065661986.1">
    <property type="nucleotide sequence ID" value="XM_065805914.1"/>
</dbReference>
<dbReference type="InterPro" id="IPR007237">
    <property type="entry name" value="CD20-like"/>
</dbReference>
<keyword evidence="3 6" id="KW-0812">Transmembrane</keyword>
<keyword evidence="7" id="KW-1185">Reference proteome</keyword>